<sequence>MYEVNIPAVVAEVQAQCERYERALTHNLVDELDALFWPNPNTIRYGAAENLYGYAAIAAFRAQRPSQGLMRTVTKHVVTTYGYDMATSHLEFVKDGQTRVGRQTQTWLRLAQGWQVVSAHVSWMD</sequence>
<dbReference type="Pfam" id="PF11533">
    <property type="entry name" value="AtzH-like"/>
    <property type="match status" value="1"/>
</dbReference>
<dbReference type="InterPro" id="IPR032710">
    <property type="entry name" value="NTF2-like_dom_sf"/>
</dbReference>
<evidence type="ECO:0000313" key="2">
    <source>
        <dbReference type="Proteomes" id="UP000308917"/>
    </source>
</evidence>
<protein>
    <submittedName>
        <fullName evidence="1">Oxalurate catabolism protein HpxZ</fullName>
    </submittedName>
</protein>
<proteinExistence type="predicted"/>
<comment type="caution">
    <text evidence="1">The sequence shown here is derived from an EMBL/GenBank/DDBJ whole genome shotgun (WGS) entry which is preliminary data.</text>
</comment>
<dbReference type="RefSeq" id="WP_136573756.1">
    <property type="nucleotide sequence ID" value="NZ_STFG01000011.1"/>
</dbReference>
<dbReference type="OrthoDB" id="9791198at2"/>
<organism evidence="1 2">
    <name type="scientific">Lampropedia puyangensis</name>
    <dbReference type="NCBI Taxonomy" id="1330072"/>
    <lineage>
        <taxon>Bacteria</taxon>
        <taxon>Pseudomonadati</taxon>
        <taxon>Pseudomonadota</taxon>
        <taxon>Betaproteobacteria</taxon>
        <taxon>Burkholderiales</taxon>
        <taxon>Comamonadaceae</taxon>
        <taxon>Lampropedia</taxon>
    </lineage>
</organism>
<evidence type="ECO:0000313" key="1">
    <source>
        <dbReference type="EMBL" id="THU00232.1"/>
    </source>
</evidence>
<reference evidence="1 2" key="1">
    <citation type="journal article" date="2015" name="Antonie Van Leeuwenhoek">
        <title>Lampropedia puyangensis sp. nov., isolated from symptomatic bark of Populus ? euramericana canker and emended description of Lampropedia hyalina (Ehrenberg 1832) Lee et al. 2004.</title>
        <authorList>
            <person name="Li Y."/>
            <person name="Wang T."/>
            <person name="Piao C.G."/>
            <person name="Wang L.F."/>
            <person name="Tian G.Z."/>
            <person name="Zhu T.H."/>
            <person name="Guo M.W."/>
        </authorList>
    </citation>
    <scope>NUCLEOTIDE SEQUENCE [LARGE SCALE GENOMIC DNA]</scope>
    <source>
        <strain evidence="1 2">2-bin</strain>
    </source>
</reference>
<dbReference type="Proteomes" id="UP000308917">
    <property type="component" value="Unassembled WGS sequence"/>
</dbReference>
<dbReference type="NCBIfam" id="NF033625">
    <property type="entry name" value="HpxZ"/>
    <property type="match status" value="1"/>
</dbReference>
<name>A0A4S8F4S6_9BURK</name>
<dbReference type="SUPFAM" id="SSF54427">
    <property type="entry name" value="NTF2-like"/>
    <property type="match status" value="1"/>
</dbReference>
<dbReference type="InterPro" id="IPR024507">
    <property type="entry name" value="AtzH-like"/>
</dbReference>
<dbReference type="EMBL" id="STFG01000011">
    <property type="protein sequence ID" value="THU00232.1"/>
    <property type="molecule type" value="Genomic_DNA"/>
</dbReference>
<accession>A0A4S8F4S6</accession>
<dbReference type="Gene3D" id="3.10.450.50">
    <property type="match status" value="1"/>
</dbReference>
<gene>
    <name evidence="1" type="primary">hpxZ</name>
    <name evidence="1" type="ORF">E9531_10700</name>
</gene>
<dbReference type="AlphaFoldDB" id="A0A4S8F4S6"/>
<keyword evidence="2" id="KW-1185">Reference proteome</keyword>